<protein>
    <submittedName>
        <fullName evidence="4">FecR domain-containing protein</fullName>
    </submittedName>
</protein>
<dbReference type="EMBL" id="JADKIO010000005">
    <property type="protein sequence ID" value="MBK9795595.1"/>
    <property type="molecule type" value="Genomic_DNA"/>
</dbReference>
<name>A0A9D7SDW7_9BACT</name>
<dbReference type="AlphaFoldDB" id="A0A9D7SDW7"/>
<dbReference type="Gene3D" id="2.60.120.1440">
    <property type="match status" value="1"/>
</dbReference>
<organism evidence="4 5">
    <name type="scientific">Candidatus Geothrix skivensis</name>
    <dbReference type="NCBI Taxonomy" id="2954439"/>
    <lineage>
        <taxon>Bacteria</taxon>
        <taxon>Pseudomonadati</taxon>
        <taxon>Acidobacteriota</taxon>
        <taxon>Holophagae</taxon>
        <taxon>Holophagales</taxon>
        <taxon>Holophagaceae</taxon>
        <taxon>Geothrix</taxon>
    </lineage>
</organism>
<evidence type="ECO:0000256" key="2">
    <source>
        <dbReference type="SAM" id="MobiDB-lite"/>
    </source>
</evidence>
<keyword evidence="1" id="KW-0175">Coiled coil</keyword>
<dbReference type="PANTHER" id="PTHR38731:SF3">
    <property type="entry name" value="BLL6125 PROTEIN"/>
    <property type="match status" value="1"/>
</dbReference>
<evidence type="ECO:0000256" key="1">
    <source>
        <dbReference type="SAM" id="Coils"/>
    </source>
</evidence>
<comment type="caution">
    <text evidence="4">The sequence shown here is derived from an EMBL/GenBank/DDBJ whole genome shotgun (WGS) entry which is preliminary data.</text>
</comment>
<dbReference type="PANTHER" id="PTHR38731">
    <property type="entry name" value="LIPL45-RELATED LIPOPROTEIN-RELATED"/>
    <property type="match status" value="1"/>
</dbReference>
<sequence>MRLSAAALFVCALVAQASDLDRRLWVQNLLVKLEKQRDELLVQVKAAEERVARNKDLVSRTAAGTHEAQATARQALAASQAALDKRRLQRAKAEGAVVRVQQGLQLLGTGTAPIRALPLAIRGEALVVTKDGSRQALGMGRPWLEPGDTLVTGPNGRVELEAFEGQATLVVGPDTRVAIPLGDDPSLQSEYGTFIGKWKARADRRFTVRTQTIVLAVRGTRFLVETQPQGNATCLVLEGTVDVSDREGKVTRPITVGQRLRIPGNHVPGQPLPEPETVDPKALDRWWEREEAP</sequence>
<dbReference type="Proteomes" id="UP000886657">
    <property type="component" value="Unassembled WGS sequence"/>
</dbReference>
<gene>
    <name evidence="4" type="ORF">IPP58_03730</name>
</gene>
<feature type="domain" description="FecR protein" evidence="3">
    <location>
        <begin position="148"/>
        <end position="241"/>
    </location>
</feature>
<feature type="compositionally biased region" description="Basic and acidic residues" evidence="2">
    <location>
        <begin position="278"/>
        <end position="293"/>
    </location>
</feature>
<proteinExistence type="predicted"/>
<dbReference type="InterPro" id="IPR006860">
    <property type="entry name" value="FecR"/>
</dbReference>
<evidence type="ECO:0000259" key="3">
    <source>
        <dbReference type="Pfam" id="PF04773"/>
    </source>
</evidence>
<accession>A0A9D7SDW7</accession>
<reference evidence="4" key="1">
    <citation type="submission" date="2020-10" db="EMBL/GenBank/DDBJ databases">
        <title>Connecting structure to function with the recovery of over 1000 high-quality activated sludge metagenome-assembled genomes encoding full-length rRNA genes using long-read sequencing.</title>
        <authorList>
            <person name="Singleton C.M."/>
            <person name="Petriglieri F."/>
            <person name="Kristensen J.M."/>
            <person name="Kirkegaard R.H."/>
            <person name="Michaelsen T.Y."/>
            <person name="Andersen M.H."/>
            <person name="Karst S.M."/>
            <person name="Dueholm M.S."/>
            <person name="Nielsen P.H."/>
            <person name="Albertsen M."/>
        </authorList>
    </citation>
    <scope>NUCLEOTIDE SEQUENCE</scope>
    <source>
        <strain evidence="4">Skiv_18-Q3-R9-52_MAXAC.067</strain>
    </source>
</reference>
<feature type="region of interest" description="Disordered" evidence="2">
    <location>
        <begin position="261"/>
        <end position="293"/>
    </location>
</feature>
<dbReference type="Pfam" id="PF04773">
    <property type="entry name" value="FecR"/>
    <property type="match status" value="1"/>
</dbReference>
<evidence type="ECO:0000313" key="4">
    <source>
        <dbReference type="EMBL" id="MBK9795595.1"/>
    </source>
</evidence>
<feature type="coiled-coil region" evidence="1">
    <location>
        <begin position="30"/>
        <end position="57"/>
    </location>
</feature>
<evidence type="ECO:0000313" key="5">
    <source>
        <dbReference type="Proteomes" id="UP000886657"/>
    </source>
</evidence>